<sequence length="670" mass="73280">MKSKLFILIALVTVTNLIGQTLQEAGISETARNFIRNSGFEEQIINDERLQYCLNGIIYSDPAPTGAISITTVNQLLNNITAGTISSPKTYFVDGTFVLNATQTINIPSHVIVYVRGSIFKTGDHDIILPGATDLGPENSDEHIFLISNSRNVKLIGIDNPIIESNPEGDEYNRATGFYLQGSNNIEIRGFHIKNVWEGVNCRWEVDRALIRNNYIQNTNKRAVWLLGANECIAVHNFIDNAGWDGFDWDAFAGSRSPDNSGTLDTSASAIGAPVATPTGNLGNTGFENFVIGSGRFMGFVEEGARDTFIVNNIGFMANYLPANPIRLGFQLGWADNASSEGFMNDTGLRTEDNVFVSNVIYRPEAYNIEDRAGRVRGGGEYFAKDGTNADPNFDRKGLTYFFANEGYGTLKDGSPIGQTTNPDFFRDAIWNDNVPTNFESFDNRYADFNPQTRVQALKDKFRIGTTTTLTPEGPVPVIEDNCNQPPTGLKLLSVTANTITFSFDNEATNTRTFELRSYPPGTSDPFNVNTNSNGWAGASAGATTITMGGRTEGQAYDFSIRALCSGQTPGTSSPSEVVTLTFSQTLSTEDFKTEASNIIIYPNPTADIINIESKSDLNTLEIYDIIGKKVSSYGNKKAINISSLNPGIYFLKLSLANSQSVITKRIIKK</sequence>
<accession>A0A2K9PRH4</accession>
<evidence type="ECO:0000259" key="2">
    <source>
        <dbReference type="PROSITE" id="PS50853"/>
    </source>
</evidence>
<dbReference type="KEGG" id="fek:C1H87_13480"/>
<dbReference type="OrthoDB" id="8781670at2"/>
<dbReference type="Gene3D" id="2.60.40.10">
    <property type="entry name" value="Immunoglobulins"/>
    <property type="match status" value="1"/>
</dbReference>
<evidence type="ECO:0000256" key="1">
    <source>
        <dbReference type="ARBA" id="ARBA00022729"/>
    </source>
</evidence>
<dbReference type="SUPFAM" id="SSF51126">
    <property type="entry name" value="Pectin lyase-like"/>
    <property type="match status" value="1"/>
</dbReference>
<dbReference type="SUPFAM" id="SSF49265">
    <property type="entry name" value="Fibronectin type III"/>
    <property type="match status" value="1"/>
</dbReference>
<dbReference type="Proteomes" id="UP000235826">
    <property type="component" value="Chromosome"/>
</dbReference>
<dbReference type="Gene3D" id="2.160.20.10">
    <property type="entry name" value="Single-stranded right-handed beta-helix, Pectin lyase-like"/>
    <property type="match status" value="1"/>
</dbReference>
<dbReference type="InterPro" id="IPR026444">
    <property type="entry name" value="Secre_tail"/>
</dbReference>
<proteinExistence type="predicted"/>
<dbReference type="InterPro" id="IPR013783">
    <property type="entry name" value="Ig-like_fold"/>
</dbReference>
<evidence type="ECO:0000313" key="4">
    <source>
        <dbReference type="Proteomes" id="UP000235826"/>
    </source>
</evidence>
<dbReference type="Pfam" id="PF18962">
    <property type="entry name" value="Por_Secre_tail"/>
    <property type="match status" value="1"/>
</dbReference>
<dbReference type="AlphaFoldDB" id="A0A2K9PRH4"/>
<dbReference type="NCBIfam" id="TIGR04183">
    <property type="entry name" value="Por_Secre_tail"/>
    <property type="match status" value="1"/>
</dbReference>
<dbReference type="RefSeq" id="WP_102756317.1">
    <property type="nucleotide sequence ID" value="NZ_CP025791.1"/>
</dbReference>
<dbReference type="EMBL" id="CP025791">
    <property type="protein sequence ID" value="AUP79664.1"/>
    <property type="molecule type" value="Genomic_DNA"/>
</dbReference>
<dbReference type="InterPro" id="IPR012334">
    <property type="entry name" value="Pectin_lyas_fold"/>
</dbReference>
<keyword evidence="1" id="KW-0732">Signal</keyword>
<keyword evidence="4" id="KW-1185">Reference proteome</keyword>
<organism evidence="3 4">
    <name type="scientific">Flavivirga eckloniae</name>
    <dbReference type="NCBI Taxonomy" id="1803846"/>
    <lineage>
        <taxon>Bacteria</taxon>
        <taxon>Pseudomonadati</taxon>
        <taxon>Bacteroidota</taxon>
        <taxon>Flavobacteriia</taxon>
        <taxon>Flavobacteriales</taxon>
        <taxon>Flavobacteriaceae</taxon>
        <taxon>Flavivirga</taxon>
    </lineage>
</organism>
<gene>
    <name evidence="3" type="ORF">C1H87_13480</name>
</gene>
<evidence type="ECO:0000313" key="3">
    <source>
        <dbReference type="EMBL" id="AUP79664.1"/>
    </source>
</evidence>
<reference evidence="3 4" key="1">
    <citation type="submission" date="2018-01" db="EMBL/GenBank/DDBJ databases">
        <title>Complete genome sequence of Flavivirga eckloniae ECD14 isolated from seaweed Ecklonia cava.</title>
        <authorList>
            <person name="Lee J.H."/>
            <person name="Baik K.S."/>
            <person name="Seong C.N."/>
        </authorList>
    </citation>
    <scope>NUCLEOTIDE SEQUENCE [LARGE SCALE GENOMIC DNA]</scope>
    <source>
        <strain evidence="3 4">ECD14</strain>
    </source>
</reference>
<feature type="domain" description="Fibronectin type-III" evidence="2">
    <location>
        <begin position="486"/>
        <end position="586"/>
    </location>
</feature>
<dbReference type="InterPro" id="IPR036116">
    <property type="entry name" value="FN3_sf"/>
</dbReference>
<dbReference type="InterPro" id="IPR003961">
    <property type="entry name" value="FN3_dom"/>
</dbReference>
<protein>
    <recommendedName>
        <fullName evidence="2">Fibronectin type-III domain-containing protein</fullName>
    </recommendedName>
</protein>
<dbReference type="InterPro" id="IPR011050">
    <property type="entry name" value="Pectin_lyase_fold/virulence"/>
</dbReference>
<dbReference type="PROSITE" id="PS50853">
    <property type="entry name" value="FN3"/>
    <property type="match status" value="1"/>
</dbReference>
<name>A0A2K9PRH4_9FLAO</name>